<reference evidence="9" key="2">
    <citation type="submission" date="2021-04" db="EMBL/GenBank/DDBJ databases">
        <authorList>
            <person name="Gilroy R."/>
        </authorList>
    </citation>
    <scope>NUCLEOTIDE SEQUENCE</scope>
    <source>
        <strain evidence="9">ChiSxjej5B17-1746</strain>
    </source>
</reference>
<gene>
    <name evidence="7" type="primary">proA</name>
    <name evidence="9" type="ORF">H9874_03615</name>
</gene>
<dbReference type="InterPro" id="IPR020593">
    <property type="entry name" value="G-glutamylP_reductase_CS"/>
</dbReference>
<evidence type="ECO:0000259" key="8">
    <source>
        <dbReference type="Pfam" id="PF00171"/>
    </source>
</evidence>
<evidence type="ECO:0000256" key="2">
    <source>
        <dbReference type="ARBA" id="ARBA00022605"/>
    </source>
</evidence>
<dbReference type="AlphaFoldDB" id="A0A9D1QZU5"/>
<evidence type="ECO:0000256" key="1">
    <source>
        <dbReference type="ARBA" id="ARBA00004985"/>
    </source>
</evidence>
<evidence type="ECO:0000256" key="5">
    <source>
        <dbReference type="ARBA" id="ARBA00023002"/>
    </source>
</evidence>
<keyword evidence="4 7" id="KW-0521">NADP</keyword>
<keyword evidence="3 7" id="KW-0641">Proline biosynthesis</keyword>
<keyword evidence="7" id="KW-0963">Cytoplasm</keyword>
<comment type="similarity">
    <text evidence="7">Belongs to the gamma-glutamyl phosphate reductase family.</text>
</comment>
<organism evidence="9 10">
    <name type="scientific">Candidatus Bilophila faecipullorum</name>
    <dbReference type="NCBI Taxonomy" id="2838482"/>
    <lineage>
        <taxon>Bacteria</taxon>
        <taxon>Pseudomonadati</taxon>
        <taxon>Thermodesulfobacteriota</taxon>
        <taxon>Desulfovibrionia</taxon>
        <taxon>Desulfovibrionales</taxon>
        <taxon>Desulfovibrionaceae</taxon>
        <taxon>Bilophila</taxon>
    </lineage>
</organism>
<comment type="function">
    <text evidence="7">Catalyzes the NADPH-dependent reduction of L-glutamate 5-phosphate into L-glutamate 5-semialdehyde and phosphate. The product spontaneously undergoes cyclization to form 1-pyrroline-5-carboxylate.</text>
</comment>
<dbReference type="InterPro" id="IPR016163">
    <property type="entry name" value="Ald_DH_C"/>
</dbReference>
<keyword evidence="2 7" id="KW-0028">Amino-acid biosynthesis</keyword>
<dbReference type="SUPFAM" id="SSF53720">
    <property type="entry name" value="ALDH-like"/>
    <property type="match status" value="1"/>
</dbReference>
<comment type="catalytic activity">
    <reaction evidence="6 7">
        <text>L-glutamate 5-semialdehyde + phosphate + NADP(+) = L-glutamyl 5-phosphate + NADPH + H(+)</text>
        <dbReference type="Rhea" id="RHEA:19541"/>
        <dbReference type="ChEBI" id="CHEBI:15378"/>
        <dbReference type="ChEBI" id="CHEBI:43474"/>
        <dbReference type="ChEBI" id="CHEBI:57783"/>
        <dbReference type="ChEBI" id="CHEBI:58066"/>
        <dbReference type="ChEBI" id="CHEBI:58274"/>
        <dbReference type="ChEBI" id="CHEBI:58349"/>
        <dbReference type="EC" id="1.2.1.41"/>
    </reaction>
</comment>
<dbReference type="Gene3D" id="3.40.605.10">
    <property type="entry name" value="Aldehyde Dehydrogenase, Chain A, domain 1"/>
    <property type="match status" value="1"/>
</dbReference>
<dbReference type="CDD" id="cd07079">
    <property type="entry name" value="ALDH_F18-19_ProA-GPR"/>
    <property type="match status" value="1"/>
</dbReference>
<dbReference type="PIRSF" id="PIRSF000151">
    <property type="entry name" value="GPR"/>
    <property type="match status" value="1"/>
</dbReference>
<dbReference type="PANTHER" id="PTHR11063">
    <property type="entry name" value="GLUTAMATE SEMIALDEHYDE DEHYDROGENASE"/>
    <property type="match status" value="1"/>
</dbReference>
<name>A0A9D1QZU5_9BACT</name>
<keyword evidence="5 7" id="KW-0560">Oxidoreductase</keyword>
<dbReference type="GO" id="GO:0055129">
    <property type="term" value="P:L-proline biosynthetic process"/>
    <property type="evidence" value="ECO:0007669"/>
    <property type="project" value="UniProtKB-UniRule"/>
</dbReference>
<dbReference type="EC" id="1.2.1.41" evidence="7"/>
<dbReference type="InterPro" id="IPR016162">
    <property type="entry name" value="Ald_DH_N"/>
</dbReference>
<dbReference type="NCBIfam" id="NF001221">
    <property type="entry name" value="PRK00197.1"/>
    <property type="match status" value="1"/>
</dbReference>
<feature type="domain" description="Aldehyde dehydrogenase" evidence="8">
    <location>
        <begin position="9"/>
        <end position="284"/>
    </location>
</feature>
<dbReference type="FunFam" id="3.40.309.10:FF:000006">
    <property type="entry name" value="Gamma-glutamyl phosphate reductase"/>
    <property type="match status" value="1"/>
</dbReference>
<proteinExistence type="inferred from homology"/>
<dbReference type="Pfam" id="PF00171">
    <property type="entry name" value="Aldedh"/>
    <property type="match status" value="1"/>
</dbReference>
<evidence type="ECO:0000313" key="10">
    <source>
        <dbReference type="Proteomes" id="UP000824264"/>
    </source>
</evidence>
<dbReference type="InterPro" id="IPR012134">
    <property type="entry name" value="Glu-5-SA_DH"/>
</dbReference>
<accession>A0A9D1QZU5</accession>
<dbReference type="NCBIfam" id="TIGR00407">
    <property type="entry name" value="proA"/>
    <property type="match status" value="1"/>
</dbReference>
<protein>
    <recommendedName>
        <fullName evidence="7">Gamma-glutamyl phosphate reductase</fullName>
        <shortName evidence="7">GPR</shortName>
        <ecNumber evidence="7">1.2.1.41</ecNumber>
    </recommendedName>
    <alternativeName>
        <fullName evidence="7">Glutamate-5-semialdehyde dehydrogenase</fullName>
    </alternativeName>
    <alternativeName>
        <fullName evidence="7">Glutamyl-gamma-semialdehyde dehydrogenase</fullName>
        <shortName evidence="7">GSA dehydrogenase</shortName>
    </alternativeName>
</protein>
<sequence>MTSDSLAFQMESMGQRAKRAARTLAAASPAAKSQALRALASLLRDRQADILSANAEDVKAAQAAHMDAPRLDRLTLTPRIIEDMAAACLHVAAMPDEVGVVEEQWQRPNGLMVGKMRIPLGVIAMIFESRPNVTIDAAILCLKAGDAVILRGGSEAIRSNLALAGLLHEALESAGLPVDAVQVVETTDRAAVSLLCKLDKYVDVMIPRGGESLVRAVCEAATMPVLKHYMGVCHLYVDEGADLGMALRLAHNGKVQRPGVCNALECLLIHQKEAEAFLPLLAARLGGDGVTFRACPRSLPLLKTSPSPVVPQQPDDLGQEFHDLILAVRVVDSLDEALDHIARYGSNHTEAICTNNHANAMRFLREADASLTAVNASTRFNDGGQLGLGAEIGICTSKLHSYGAMGVRELTTTKFVALGTGQIRD</sequence>
<dbReference type="HAMAP" id="MF_00412">
    <property type="entry name" value="ProA"/>
    <property type="match status" value="1"/>
</dbReference>
<dbReference type="Gene3D" id="3.40.309.10">
    <property type="entry name" value="Aldehyde Dehydrogenase, Chain A, domain 2"/>
    <property type="match status" value="1"/>
</dbReference>
<comment type="pathway">
    <text evidence="1 7">Amino-acid biosynthesis; L-proline biosynthesis; L-glutamate 5-semialdehyde from L-glutamate: step 2/2.</text>
</comment>
<dbReference type="Proteomes" id="UP000824264">
    <property type="component" value="Unassembled WGS sequence"/>
</dbReference>
<evidence type="ECO:0000256" key="6">
    <source>
        <dbReference type="ARBA" id="ARBA00049024"/>
    </source>
</evidence>
<dbReference type="PANTHER" id="PTHR11063:SF8">
    <property type="entry name" value="DELTA-1-PYRROLINE-5-CARBOXYLATE SYNTHASE"/>
    <property type="match status" value="1"/>
</dbReference>
<evidence type="ECO:0000313" key="9">
    <source>
        <dbReference type="EMBL" id="HIW78215.1"/>
    </source>
</evidence>
<dbReference type="InterPro" id="IPR016161">
    <property type="entry name" value="Ald_DH/histidinol_DH"/>
</dbReference>
<dbReference type="InterPro" id="IPR015590">
    <property type="entry name" value="Aldehyde_DH_dom"/>
</dbReference>
<evidence type="ECO:0000256" key="4">
    <source>
        <dbReference type="ARBA" id="ARBA00022857"/>
    </source>
</evidence>
<reference evidence="9" key="1">
    <citation type="journal article" date="2021" name="PeerJ">
        <title>Extensive microbial diversity within the chicken gut microbiome revealed by metagenomics and culture.</title>
        <authorList>
            <person name="Gilroy R."/>
            <person name="Ravi A."/>
            <person name="Getino M."/>
            <person name="Pursley I."/>
            <person name="Horton D.L."/>
            <person name="Alikhan N.F."/>
            <person name="Baker D."/>
            <person name="Gharbi K."/>
            <person name="Hall N."/>
            <person name="Watson M."/>
            <person name="Adriaenssens E.M."/>
            <person name="Foster-Nyarko E."/>
            <person name="Jarju S."/>
            <person name="Secka A."/>
            <person name="Antonio M."/>
            <person name="Oren A."/>
            <person name="Chaudhuri R.R."/>
            <person name="La Ragione R."/>
            <person name="Hildebrand F."/>
            <person name="Pallen M.J."/>
        </authorList>
    </citation>
    <scope>NUCLEOTIDE SEQUENCE</scope>
    <source>
        <strain evidence="9">ChiSxjej5B17-1746</strain>
    </source>
</reference>
<dbReference type="GO" id="GO:0004350">
    <property type="term" value="F:glutamate-5-semialdehyde dehydrogenase activity"/>
    <property type="evidence" value="ECO:0007669"/>
    <property type="project" value="UniProtKB-UniRule"/>
</dbReference>
<dbReference type="GO" id="GO:0005737">
    <property type="term" value="C:cytoplasm"/>
    <property type="evidence" value="ECO:0007669"/>
    <property type="project" value="UniProtKB-SubCell"/>
</dbReference>
<dbReference type="EMBL" id="DXGI01000128">
    <property type="protein sequence ID" value="HIW78215.1"/>
    <property type="molecule type" value="Genomic_DNA"/>
</dbReference>
<dbReference type="GO" id="GO:0050661">
    <property type="term" value="F:NADP binding"/>
    <property type="evidence" value="ECO:0007669"/>
    <property type="project" value="InterPro"/>
</dbReference>
<evidence type="ECO:0000256" key="7">
    <source>
        <dbReference type="HAMAP-Rule" id="MF_00412"/>
    </source>
</evidence>
<comment type="subcellular location">
    <subcellularLocation>
        <location evidence="7">Cytoplasm</location>
    </subcellularLocation>
</comment>
<dbReference type="PROSITE" id="PS01223">
    <property type="entry name" value="PROA"/>
    <property type="match status" value="1"/>
</dbReference>
<comment type="caution">
    <text evidence="9">The sequence shown here is derived from an EMBL/GenBank/DDBJ whole genome shotgun (WGS) entry which is preliminary data.</text>
</comment>
<evidence type="ECO:0000256" key="3">
    <source>
        <dbReference type="ARBA" id="ARBA00022650"/>
    </source>
</evidence>
<dbReference type="InterPro" id="IPR000965">
    <property type="entry name" value="GPR_dom"/>
</dbReference>